<keyword evidence="1" id="KW-0175">Coiled coil</keyword>
<evidence type="ECO:0000313" key="3">
    <source>
        <dbReference type="EMBL" id="CAE0368361.1"/>
    </source>
</evidence>
<feature type="region of interest" description="Disordered" evidence="2">
    <location>
        <begin position="434"/>
        <end position="478"/>
    </location>
</feature>
<dbReference type="EMBL" id="HBIJ01013451">
    <property type="protein sequence ID" value="CAE0368361.1"/>
    <property type="molecule type" value="Transcribed_RNA"/>
</dbReference>
<accession>A0A7S3NN76</accession>
<sequence length="478" mass="56485">MYLLFLFLSRLVSCQRYNDYEYYDMRRGGLYYYNQNDRRVSPEKKHDAWQDEYPHEEYYNAERVASQRRESNYRYDNFESRSAESILIRELKELRERVDVLEEQLRSANLPTVPDEEMSLLEMFAGATSDFVLTKLLPRTHPECRWHWAKAVCVPKCKCQLAYRWGDLTMSRACRLVDEPNPNCDTDVRHERGSLEKLGDAIWIGSTTIWQNANEFLQQAAPPSDIRCDFSWQNLRCEPQPYCAFRYKFGDYHLGRACRRLDPVIATTVIGTNNTTSIENTQNAAKYEPKEEDHLDYNHRFSLGTENIAMKMQPVEDNQLFETDHEQDSFIDEHDNGIHDEAFLDDYQEEVRIEEPLYGGIDESKVEDYDSEYHYQAEDIHEDEFYTEDYYQDELLREVEVMQNDDIQSNQIIEEIDDTENIQDDITEEDVYVNQEQEFYPEEEQLDSDEDDEKAADDEYSTTGITTTLGGEGTDRLE</sequence>
<feature type="coiled-coil region" evidence="1">
    <location>
        <begin position="84"/>
        <end position="111"/>
    </location>
</feature>
<organism evidence="3">
    <name type="scientific">Aureoumbra lagunensis</name>
    <dbReference type="NCBI Taxonomy" id="44058"/>
    <lineage>
        <taxon>Eukaryota</taxon>
        <taxon>Sar</taxon>
        <taxon>Stramenopiles</taxon>
        <taxon>Ochrophyta</taxon>
        <taxon>Pelagophyceae</taxon>
        <taxon>Pelagomonadales</taxon>
        <taxon>Aureoumbra</taxon>
    </lineage>
</organism>
<evidence type="ECO:0000256" key="2">
    <source>
        <dbReference type="SAM" id="MobiDB-lite"/>
    </source>
</evidence>
<name>A0A7S3NN76_9STRA</name>
<proteinExistence type="predicted"/>
<reference evidence="3" key="1">
    <citation type="submission" date="2021-01" db="EMBL/GenBank/DDBJ databases">
        <authorList>
            <person name="Corre E."/>
            <person name="Pelletier E."/>
            <person name="Niang G."/>
            <person name="Scheremetjew M."/>
            <person name="Finn R."/>
            <person name="Kale V."/>
            <person name="Holt S."/>
            <person name="Cochrane G."/>
            <person name="Meng A."/>
            <person name="Brown T."/>
            <person name="Cohen L."/>
        </authorList>
    </citation>
    <scope>NUCLEOTIDE SEQUENCE</scope>
    <source>
        <strain evidence="3">CCMP1510</strain>
    </source>
</reference>
<feature type="compositionally biased region" description="Acidic residues" evidence="2">
    <location>
        <begin position="439"/>
        <end position="460"/>
    </location>
</feature>
<gene>
    <name evidence="3" type="ORF">ALAG00032_LOCUS9124</name>
</gene>
<protein>
    <submittedName>
        <fullName evidence="3">Uncharacterized protein</fullName>
    </submittedName>
</protein>
<evidence type="ECO:0000256" key="1">
    <source>
        <dbReference type="SAM" id="Coils"/>
    </source>
</evidence>
<dbReference type="AlphaFoldDB" id="A0A7S3NN76"/>